<dbReference type="EMBL" id="KZ824471">
    <property type="protein sequence ID" value="RAK96677.1"/>
    <property type="molecule type" value="Genomic_DNA"/>
</dbReference>
<accession>A0A395GPA4</accession>
<dbReference type="VEuPathDB" id="FungiDB:BO80DRAFT_428828"/>
<dbReference type="RefSeq" id="XP_025571005.1">
    <property type="nucleotide sequence ID" value="XM_025720334.1"/>
</dbReference>
<organism evidence="2 3">
    <name type="scientific">Aspergillus ibericus CBS 121593</name>
    <dbReference type="NCBI Taxonomy" id="1448316"/>
    <lineage>
        <taxon>Eukaryota</taxon>
        <taxon>Fungi</taxon>
        <taxon>Dikarya</taxon>
        <taxon>Ascomycota</taxon>
        <taxon>Pezizomycotina</taxon>
        <taxon>Eurotiomycetes</taxon>
        <taxon>Eurotiomycetidae</taxon>
        <taxon>Eurotiales</taxon>
        <taxon>Aspergillaceae</taxon>
        <taxon>Aspergillus</taxon>
        <taxon>Aspergillus subgen. Circumdati</taxon>
    </lineage>
</organism>
<sequence length="88" mass="10218">MVGVDQGPFAWGGEWIESWGRRAGTPMSVRAAGPRPEQSTRPRDGYEPVRLDFPWMGETGDRMFHRWSPVERFCTNEYFRLDKGILRS</sequence>
<feature type="region of interest" description="Disordered" evidence="1">
    <location>
        <begin position="26"/>
        <end position="46"/>
    </location>
</feature>
<evidence type="ECO:0000313" key="3">
    <source>
        <dbReference type="Proteomes" id="UP000249402"/>
    </source>
</evidence>
<reference evidence="2 3" key="1">
    <citation type="submission" date="2018-02" db="EMBL/GenBank/DDBJ databases">
        <title>The genomes of Aspergillus section Nigri reveals drivers in fungal speciation.</title>
        <authorList>
            <consortium name="DOE Joint Genome Institute"/>
            <person name="Vesth T.C."/>
            <person name="Nybo J."/>
            <person name="Theobald S."/>
            <person name="Brandl J."/>
            <person name="Frisvad J.C."/>
            <person name="Nielsen K.F."/>
            <person name="Lyhne E.K."/>
            <person name="Kogle M.E."/>
            <person name="Kuo A."/>
            <person name="Riley R."/>
            <person name="Clum A."/>
            <person name="Nolan M."/>
            <person name="Lipzen A."/>
            <person name="Salamov A."/>
            <person name="Henrissat B."/>
            <person name="Wiebenga A."/>
            <person name="De vries R.P."/>
            <person name="Grigoriev I.V."/>
            <person name="Mortensen U.H."/>
            <person name="Andersen M.R."/>
            <person name="Baker S.E."/>
        </authorList>
    </citation>
    <scope>NUCLEOTIDE SEQUENCE [LARGE SCALE GENOMIC DNA]</scope>
    <source>
        <strain evidence="2 3">CBS 121593</strain>
    </source>
</reference>
<evidence type="ECO:0000313" key="2">
    <source>
        <dbReference type="EMBL" id="RAK96677.1"/>
    </source>
</evidence>
<evidence type="ECO:0000256" key="1">
    <source>
        <dbReference type="SAM" id="MobiDB-lite"/>
    </source>
</evidence>
<protein>
    <submittedName>
        <fullName evidence="2">Uncharacterized protein</fullName>
    </submittedName>
</protein>
<dbReference type="AlphaFoldDB" id="A0A395GPA4"/>
<name>A0A395GPA4_9EURO</name>
<dbReference type="Proteomes" id="UP000249402">
    <property type="component" value="Unassembled WGS sequence"/>
</dbReference>
<dbReference type="GeneID" id="37225199"/>
<keyword evidence="3" id="KW-1185">Reference proteome</keyword>
<gene>
    <name evidence="2" type="ORF">BO80DRAFT_428828</name>
</gene>
<proteinExistence type="predicted"/>